<evidence type="ECO:0000259" key="1">
    <source>
        <dbReference type="Pfam" id="PF14279"/>
    </source>
</evidence>
<feature type="domain" description="HNH endonuclease 5" evidence="1">
    <location>
        <begin position="4"/>
        <end position="57"/>
    </location>
</feature>
<sequence length="324" mass="37692">MKKCIYCLQLKKDSEFTIPEHALNQSFGKFKNNLTSYDVCHECNSYFGKNLDNVLARDSVFGFERFMKGIKKANEYKHLGRKSKNVYKADIGILKDLKSYPVIENGEIRLMIDSNQVSLKNFETGEFDLFLLDDLPKKELLNNCYRDKDNHISLVYQFKDGEVNRILKNKNYMVDASKITKTFEDGKVEISREQDVILSRALSKIIFTIFSLKVGLEISLCEDFNKIREFIRYGRNEKEMMNCFEVYKNSKKYNDNNQINGHIVTLKNDNGIWIGEVSFFADFTFTIPLGVDHVNIGESHYLLYDLDILELRTPHKPTSNTPIT</sequence>
<evidence type="ECO:0000313" key="2">
    <source>
        <dbReference type="EMBL" id="MBF4695905.1"/>
    </source>
</evidence>
<dbReference type="RefSeq" id="WP_194704141.1">
    <property type="nucleotide sequence ID" value="NZ_JADKNH010000023.1"/>
</dbReference>
<accession>A0ABR9ZZM8</accession>
<reference evidence="2 3" key="1">
    <citation type="submission" date="2020-11" db="EMBL/GenBank/DDBJ databases">
        <title>Fusibacter basophilias sp. nov.</title>
        <authorList>
            <person name="Qiu D."/>
        </authorList>
    </citation>
    <scope>NUCLEOTIDE SEQUENCE [LARGE SCALE GENOMIC DNA]</scope>
    <source>
        <strain evidence="2 3">Q10-2</strain>
    </source>
</reference>
<dbReference type="InterPro" id="IPR029471">
    <property type="entry name" value="HNH_5"/>
</dbReference>
<gene>
    <name evidence="2" type="ORF">ISU02_22635</name>
</gene>
<organism evidence="2 3">
    <name type="scientific">Fusibacter ferrireducens</name>
    <dbReference type="NCBI Taxonomy" id="2785058"/>
    <lineage>
        <taxon>Bacteria</taxon>
        <taxon>Bacillati</taxon>
        <taxon>Bacillota</taxon>
        <taxon>Clostridia</taxon>
        <taxon>Eubacteriales</taxon>
        <taxon>Eubacteriales Family XII. Incertae Sedis</taxon>
        <taxon>Fusibacter</taxon>
    </lineage>
</organism>
<dbReference type="EMBL" id="JADKNH010000023">
    <property type="protein sequence ID" value="MBF4695905.1"/>
    <property type="molecule type" value="Genomic_DNA"/>
</dbReference>
<comment type="caution">
    <text evidence="2">The sequence shown here is derived from an EMBL/GenBank/DDBJ whole genome shotgun (WGS) entry which is preliminary data.</text>
</comment>
<name>A0ABR9ZZM8_9FIRM</name>
<evidence type="ECO:0000313" key="3">
    <source>
        <dbReference type="Proteomes" id="UP000614200"/>
    </source>
</evidence>
<dbReference type="Proteomes" id="UP000614200">
    <property type="component" value="Unassembled WGS sequence"/>
</dbReference>
<protein>
    <recommendedName>
        <fullName evidence="1">HNH endonuclease 5 domain-containing protein</fullName>
    </recommendedName>
</protein>
<dbReference type="Pfam" id="PF14279">
    <property type="entry name" value="HNH_5"/>
    <property type="match status" value="1"/>
</dbReference>
<proteinExistence type="predicted"/>
<keyword evidence="3" id="KW-1185">Reference proteome</keyword>